<sequence>MAKAEKGEALLLLLGRLHRGPLSGKALSNSPALAVGFVATSTMDGAWVGTWRPHRPRGPIMAQFTSPGPKYSIPGTTGYLDHNPTKTKAPAYTFRGAKTPVADSCSPGSRYYVPPSITRNGKYVAPAQHICGLPKIKTEITPGPSDYSTDKANKHLYKCTPAQSMAFRHKAVKTDQSPGPGTYTLPRLVGPNTAYTHASPCYSLKGKSKHRGFAEDFSKTPGPVAFPKVEQDVYKKRAPMYTMGNKSRLGGNKTVKPGPADYCLGKVRQPARLSSSALQHPALKHLPLLMGLLTTPDHLSGVTKCRTQACSLALAQSPAEGGQRTSLCLSTSSAIQC</sequence>
<dbReference type="GO" id="GO:0005856">
    <property type="term" value="C:cytoskeleton"/>
    <property type="evidence" value="ECO:0007669"/>
    <property type="project" value="TreeGrafter"/>
</dbReference>
<dbReference type="PANTHER" id="PTHR21580:SF28">
    <property type="entry name" value="BOREALIN N-TERMINAL DOMAIN-CONTAINING PROTEIN-RELATED"/>
    <property type="match status" value="1"/>
</dbReference>
<comment type="caution">
    <text evidence="1">The sequence shown here is derived from an EMBL/GenBank/DDBJ whole genome shotgun (WGS) entry which is preliminary data.</text>
</comment>
<dbReference type="Pfam" id="PF07004">
    <property type="entry name" value="SHIPPO-rpt"/>
    <property type="match status" value="3"/>
</dbReference>
<dbReference type="Proteomes" id="UP001333110">
    <property type="component" value="Unassembled WGS sequence"/>
</dbReference>
<evidence type="ECO:0000313" key="1">
    <source>
        <dbReference type="EMBL" id="KAK4811201.1"/>
    </source>
</evidence>
<dbReference type="InterPro" id="IPR010736">
    <property type="entry name" value="SHIPPO-rpt"/>
</dbReference>
<gene>
    <name evidence="1" type="ORF">QYF61_021272</name>
</gene>
<dbReference type="EMBL" id="JAUNZN010000018">
    <property type="protein sequence ID" value="KAK4811201.1"/>
    <property type="molecule type" value="Genomic_DNA"/>
</dbReference>
<dbReference type="AlphaFoldDB" id="A0AAN7RWC1"/>
<evidence type="ECO:0008006" key="3">
    <source>
        <dbReference type="Google" id="ProtNLM"/>
    </source>
</evidence>
<dbReference type="PANTHER" id="PTHR21580">
    <property type="entry name" value="SHIPPO-1-RELATED"/>
    <property type="match status" value="1"/>
</dbReference>
<accession>A0AAN7RWC1</accession>
<organism evidence="1 2">
    <name type="scientific">Mycteria americana</name>
    <name type="common">Wood stork</name>
    <dbReference type="NCBI Taxonomy" id="33587"/>
    <lineage>
        <taxon>Eukaryota</taxon>
        <taxon>Metazoa</taxon>
        <taxon>Chordata</taxon>
        <taxon>Craniata</taxon>
        <taxon>Vertebrata</taxon>
        <taxon>Euteleostomi</taxon>
        <taxon>Archelosauria</taxon>
        <taxon>Archosauria</taxon>
        <taxon>Dinosauria</taxon>
        <taxon>Saurischia</taxon>
        <taxon>Theropoda</taxon>
        <taxon>Coelurosauria</taxon>
        <taxon>Aves</taxon>
        <taxon>Neognathae</taxon>
        <taxon>Neoaves</taxon>
        <taxon>Aequornithes</taxon>
        <taxon>Ciconiiformes</taxon>
        <taxon>Ciconiidae</taxon>
        <taxon>Mycteria</taxon>
    </lineage>
</organism>
<dbReference type="InterPro" id="IPR051291">
    <property type="entry name" value="CIMAP"/>
</dbReference>
<evidence type="ECO:0000313" key="2">
    <source>
        <dbReference type="Proteomes" id="UP001333110"/>
    </source>
</evidence>
<proteinExistence type="predicted"/>
<reference evidence="1 2" key="1">
    <citation type="journal article" date="2023" name="J. Hered.">
        <title>Chromosome-level genome of the wood stork (Mycteria americana) provides insight into avian chromosome evolution.</title>
        <authorList>
            <person name="Flamio R. Jr."/>
            <person name="Ramstad K.M."/>
        </authorList>
    </citation>
    <scope>NUCLEOTIDE SEQUENCE [LARGE SCALE GENOMIC DNA]</scope>
    <source>
        <strain evidence="1">JAX WOST 10</strain>
    </source>
</reference>
<protein>
    <recommendedName>
        <fullName evidence="3">Outer dense fiber protein 3</fullName>
    </recommendedName>
</protein>
<name>A0AAN7RWC1_MYCAM</name>
<keyword evidence="2" id="KW-1185">Reference proteome</keyword>